<evidence type="ECO:0000256" key="1">
    <source>
        <dbReference type="ARBA" id="ARBA00022729"/>
    </source>
</evidence>
<dbReference type="EMBL" id="UYYA01001463">
    <property type="protein sequence ID" value="VDM55415.1"/>
    <property type="molecule type" value="Genomic_DNA"/>
</dbReference>
<evidence type="ECO:0000313" key="7">
    <source>
        <dbReference type="WBParaSite" id="ACOC_0000382901-mRNA-1"/>
    </source>
</evidence>
<gene>
    <name evidence="5" type="ORF">ACOC_LOCUS3830</name>
</gene>
<reference evidence="5 6" key="2">
    <citation type="submission" date="2018-11" db="EMBL/GenBank/DDBJ databases">
        <authorList>
            <consortium name="Pathogen Informatics"/>
        </authorList>
    </citation>
    <scope>NUCLEOTIDE SEQUENCE [LARGE SCALE GENOMIC DNA]</scope>
    <source>
        <strain evidence="5 6">Costa Rica</strain>
    </source>
</reference>
<feature type="domain" description="ShKT" evidence="4">
    <location>
        <begin position="64"/>
        <end position="104"/>
    </location>
</feature>
<dbReference type="PROSITE" id="PS51670">
    <property type="entry name" value="SHKT"/>
    <property type="match status" value="1"/>
</dbReference>
<dbReference type="OrthoDB" id="5855340at2759"/>
<dbReference type="Pfam" id="PF01549">
    <property type="entry name" value="ShK"/>
    <property type="match status" value="2"/>
</dbReference>
<keyword evidence="6" id="KW-1185">Reference proteome</keyword>
<evidence type="ECO:0000313" key="5">
    <source>
        <dbReference type="EMBL" id="VDM55415.1"/>
    </source>
</evidence>
<dbReference type="PANTHER" id="PTHR46219:SF5">
    <property type="entry name" value="SHKT DOMAIN-CONTAINING PROTEIN"/>
    <property type="match status" value="1"/>
</dbReference>
<evidence type="ECO:0000313" key="6">
    <source>
        <dbReference type="Proteomes" id="UP000267027"/>
    </source>
</evidence>
<comment type="caution">
    <text evidence="3">Lacks conserved residue(s) required for the propagation of feature annotation.</text>
</comment>
<dbReference type="AlphaFoldDB" id="A0A0R3PHK2"/>
<protein>
    <submittedName>
        <fullName evidence="7">ShKT domain-containing protein</fullName>
    </submittedName>
</protein>
<evidence type="ECO:0000259" key="4">
    <source>
        <dbReference type="PROSITE" id="PS51670"/>
    </source>
</evidence>
<evidence type="ECO:0000256" key="3">
    <source>
        <dbReference type="PROSITE-ProRule" id="PRU01005"/>
    </source>
</evidence>
<dbReference type="STRING" id="334426.A0A0R3PHK2"/>
<organism evidence="7">
    <name type="scientific">Angiostrongylus costaricensis</name>
    <name type="common">Nematode worm</name>
    <dbReference type="NCBI Taxonomy" id="334426"/>
    <lineage>
        <taxon>Eukaryota</taxon>
        <taxon>Metazoa</taxon>
        <taxon>Ecdysozoa</taxon>
        <taxon>Nematoda</taxon>
        <taxon>Chromadorea</taxon>
        <taxon>Rhabditida</taxon>
        <taxon>Rhabditina</taxon>
        <taxon>Rhabditomorpha</taxon>
        <taxon>Strongyloidea</taxon>
        <taxon>Metastrongylidae</taxon>
        <taxon>Angiostrongylus</taxon>
    </lineage>
</organism>
<keyword evidence="2" id="KW-1015">Disulfide bond</keyword>
<keyword evidence="1" id="KW-0732">Signal</keyword>
<name>A0A0R3PHK2_ANGCS</name>
<dbReference type="FunFam" id="1.10.10.1940:FF:000002">
    <property type="entry name" value="PHAryngeal gland Toxin-related"/>
    <property type="match status" value="2"/>
</dbReference>
<accession>A0A0R3PHK2</accession>
<dbReference type="Gene3D" id="1.10.10.1940">
    <property type="match status" value="2"/>
</dbReference>
<dbReference type="WBParaSite" id="ACOC_0000382901-mRNA-1">
    <property type="protein sequence ID" value="ACOC_0000382901-mRNA-1"/>
    <property type="gene ID" value="ACOC_0000382901"/>
</dbReference>
<proteinExistence type="predicted"/>
<dbReference type="SMART" id="SM00254">
    <property type="entry name" value="ShKT"/>
    <property type="match status" value="2"/>
</dbReference>
<dbReference type="Proteomes" id="UP000267027">
    <property type="component" value="Unassembled WGS sequence"/>
</dbReference>
<reference evidence="7" key="1">
    <citation type="submission" date="2017-02" db="UniProtKB">
        <authorList>
            <consortium name="WormBaseParasite"/>
        </authorList>
    </citation>
    <scope>IDENTIFICATION</scope>
</reference>
<dbReference type="InterPro" id="IPR003582">
    <property type="entry name" value="ShKT_dom"/>
</dbReference>
<evidence type="ECO:0000256" key="2">
    <source>
        <dbReference type="ARBA" id="ARBA00023157"/>
    </source>
</evidence>
<sequence length="211" mass="23861">MVTKLCFLGIVKQLELPLRLVQLICLFTTLLAWKLTHCTQNKTALCKTFIDSELIFVVQFVSACVDRVNPRTAVSDCPQVAYLCNNSVYFTLMTEQCPRTCNRCPETVNTTLPPSDCKLKSNNIACFKIVHVYRKLCGTEPNLYRVLIIMFTVEFISACVDRVNPRTGVSDCPKRAYLCNNPVYFNLMTEQCPSTCNRCPKTKNTTSPSSE</sequence>
<dbReference type="PANTHER" id="PTHR46219">
    <property type="entry name" value="PROTEIN CBG11138"/>
    <property type="match status" value="1"/>
</dbReference>